<sequence length="102" mass="12017">GDMYLDEEGITTVLKYKYAHWPQPDNMTMLRQRLIDLHSDEHTTCCVADAARFHAQRTFNSSYMYVFAYHSLTSVYPYWMGAPRGSELDYLFGMPFINDSQW</sequence>
<dbReference type="EMBL" id="CAJOAY010025700">
    <property type="protein sequence ID" value="CAF4385307.1"/>
    <property type="molecule type" value="Genomic_DNA"/>
</dbReference>
<comment type="caution">
    <text evidence="4">The sequence shown here is derived from an EMBL/GenBank/DDBJ whole genome shotgun (WGS) entry which is preliminary data.</text>
</comment>
<dbReference type="PANTHER" id="PTHR43903">
    <property type="entry name" value="NEUROLIGIN"/>
    <property type="match status" value="1"/>
</dbReference>
<evidence type="ECO:0000256" key="1">
    <source>
        <dbReference type="ARBA" id="ARBA00005964"/>
    </source>
</evidence>
<dbReference type="EMBL" id="CAJOAY010025695">
    <property type="protein sequence ID" value="CAF4385241.1"/>
    <property type="molecule type" value="Genomic_DNA"/>
</dbReference>
<protein>
    <recommendedName>
        <fullName evidence="2">Carboxylesterase type B domain-containing protein</fullName>
    </recommendedName>
</protein>
<dbReference type="Proteomes" id="UP000663881">
    <property type="component" value="Unassembled WGS sequence"/>
</dbReference>
<evidence type="ECO:0000313" key="4">
    <source>
        <dbReference type="EMBL" id="CAF4385307.1"/>
    </source>
</evidence>
<comment type="similarity">
    <text evidence="1">Belongs to the type-B carboxylesterase/lipase family.</text>
</comment>
<organism evidence="4 5">
    <name type="scientific">Adineta steineri</name>
    <dbReference type="NCBI Taxonomy" id="433720"/>
    <lineage>
        <taxon>Eukaryota</taxon>
        <taxon>Metazoa</taxon>
        <taxon>Spiralia</taxon>
        <taxon>Gnathifera</taxon>
        <taxon>Rotifera</taxon>
        <taxon>Eurotatoria</taxon>
        <taxon>Bdelloidea</taxon>
        <taxon>Adinetida</taxon>
        <taxon>Adinetidae</taxon>
        <taxon>Adineta</taxon>
    </lineage>
</organism>
<accession>A0A820N9D6</accession>
<feature type="non-terminal residue" evidence="4">
    <location>
        <position position="1"/>
    </location>
</feature>
<reference evidence="4" key="1">
    <citation type="submission" date="2021-02" db="EMBL/GenBank/DDBJ databases">
        <authorList>
            <person name="Nowell W R."/>
        </authorList>
    </citation>
    <scope>NUCLEOTIDE SEQUENCE</scope>
</reference>
<proteinExistence type="inferred from homology"/>
<evidence type="ECO:0000259" key="2">
    <source>
        <dbReference type="Pfam" id="PF00135"/>
    </source>
</evidence>
<feature type="domain" description="Carboxylesterase type B" evidence="2">
    <location>
        <begin position="7"/>
        <end position="99"/>
    </location>
</feature>
<dbReference type="AlphaFoldDB" id="A0A820N9D6"/>
<evidence type="ECO:0000313" key="3">
    <source>
        <dbReference type="EMBL" id="CAF4385241.1"/>
    </source>
</evidence>
<dbReference type="InterPro" id="IPR051093">
    <property type="entry name" value="Neuroligin/BSAL"/>
</dbReference>
<dbReference type="Pfam" id="PF00135">
    <property type="entry name" value="COesterase"/>
    <property type="match status" value="1"/>
</dbReference>
<name>A0A820N9D6_9BILA</name>
<feature type="non-terminal residue" evidence="4">
    <location>
        <position position="102"/>
    </location>
</feature>
<evidence type="ECO:0000313" key="5">
    <source>
        <dbReference type="Proteomes" id="UP000663881"/>
    </source>
</evidence>
<dbReference type="Gene3D" id="3.40.50.1820">
    <property type="entry name" value="alpha/beta hydrolase"/>
    <property type="match status" value="1"/>
</dbReference>
<dbReference type="InterPro" id="IPR002018">
    <property type="entry name" value="CarbesteraseB"/>
</dbReference>
<dbReference type="InterPro" id="IPR029058">
    <property type="entry name" value="AB_hydrolase_fold"/>
</dbReference>
<dbReference type="SUPFAM" id="SSF53474">
    <property type="entry name" value="alpha/beta-Hydrolases"/>
    <property type="match status" value="1"/>
</dbReference>
<gene>
    <name evidence="3" type="ORF">OKA104_LOCUS50579</name>
    <name evidence="4" type="ORF">OKA104_LOCUS50583</name>
</gene>